<feature type="compositionally biased region" description="Pro residues" evidence="4">
    <location>
        <begin position="414"/>
        <end position="428"/>
    </location>
</feature>
<dbReference type="InterPro" id="IPR043502">
    <property type="entry name" value="DNA/RNA_pol_sf"/>
</dbReference>
<feature type="region of interest" description="Disordered" evidence="4">
    <location>
        <begin position="403"/>
        <end position="428"/>
    </location>
</feature>
<gene>
    <name evidence="6" type="ORF">SAMN05421837_11735</name>
</gene>
<organism evidence="6 7">
    <name type="scientific">Amycolatopsis pretoriensis</name>
    <dbReference type="NCBI Taxonomy" id="218821"/>
    <lineage>
        <taxon>Bacteria</taxon>
        <taxon>Bacillati</taxon>
        <taxon>Actinomycetota</taxon>
        <taxon>Actinomycetes</taxon>
        <taxon>Pseudonocardiales</taxon>
        <taxon>Pseudonocardiaceae</taxon>
        <taxon>Amycolatopsis</taxon>
    </lineage>
</organism>
<dbReference type="InterPro" id="IPR043128">
    <property type="entry name" value="Rev_trsase/Diguanyl_cyclase"/>
</dbReference>
<dbReference type="PROSITE" id="PS50173">
    <property type="entry name" value="UMUC"/>
    <property type="match status" value="1"/>
</dbReference>
<dbReference type="Pfam" id="PF00817">
    <property type="entry name" value="IMS"/>
    <property type="match status" value="1"/>
</dbReference>
<evidence type="ECO:0000313" key="7">
    <source>
        <dbReference type="Proteomes" id="UP000198878"/>
    </source>
</evidence>
<dbReference type="EMBL" id="FNUJ01000017">
    <property type="protein sequence ID" value="SEF37969.1"/>
    <property type="molecule type" value="Genomic_DNA"/>
</dbReference>
<name>A0A1H5RI14_9PSEU</name>
<dbReference type="InterPro" id="IPR001126">
    <property type="entry name" value="UmuC"/>
</dbReference>
<dbReference type="SUPFAM" id="SSF56672">
    <property type="entry name" value="DNA/RNA polymerases"/>
    <property type="match status" value="1"/>
</dbReference>
<accession>A0A1H5RI14</accession>
<dbReference type="InterPro" id="IPR050356">
    <property type="entry name" value="SulA_CellDiv_inhibitor"/>
</dbReference>
<feature type="domain" description="UmuC" evidence="5">
    <location>
        <begin position="31"/>
        <end position="155"/>
    </location>
</feature>
<sequence length="523" mass="55638">MNGSPRLLVLWCPDWPVVAAGAVAGTPPLSPAAVFSGNRVVACSASARRDGVGRGMRRRDAQSRCPDLVVHQHDPDRDARLFEPVAAAVERQAVGVEVVRPGIVAVPVTGAARYFGGEEALAELLINEVEAGAGVECQVGIADGLFAATLAARRAALVPPGATQDFLAPLPITELNQPGDDRGELVGLLRRLGLRTLGAFAALAERDVAGRFPKDAITAHRLARGLAERPPLRRALPPDLTVTEEFDHPLSRVDEAAFIAKTLGERFFAGLANHGLACTRLAIVAVTEAGEERVRVWRCAEPLTARATADRVRWQCEGWLTARDRPTAGIVRLRLDPEEVVGGQALQLQLGSLGRDADAAERAGRALVRIQGLLGPDAVVTPLLDGGRGPAERVRLIPWGEPRKPAVEDRPWPGRLPAPSPAHVPPEAPPASVLDAVGDPVACTDRGELTYPPATIAIADGPVRRVLGSAGPWVVHPPLPAKRGDRPLARMQVVLEGEHDDLALLLRVTVGRDPQWTVEGVYD</sequence>
<proteinExistence type="inferred from homology"/>
<evidence type="ECO:0000256" key="2">
    <source>
        <dbReference type="ARBA" id="ARBA00022763"/>
    </source>
</evidence>
<evidence type="ECO:0000256" key="1">
    <source>
        <dbReference type="ARBA" id="ARBA00010945"/>
    </source>
</evidence>
<protein>
    <submittedName>
        <fullName evidence="6">Protein ImuB</fullName>
    </submittedName>
</protein>
<feature type="compositionally biased region" description="Basic and acidic residues" evidence="4">
    <location>
        <begin position="403"/>
        <end position="412"/>
    </location>
</feature>
<dbReference type="GO" id="GO:0006281">
    <property type="term" value="P:DNA repair"/>
    <property type="evidence" value="ECO:0007669"/>
    <property type="project" value="InterPro"/>
</dbReference>
<keyword evidence="7" id="KW-1185">Reference proteome</keyword>
<dbReference type="PANTHER" id="PTHR35369:SF2">
    <property type="entry name" value="BLR3025 PROTEIN"/>
    <property type="match status" value="1"/>
</dbReference>
<reference evidence="7" key="1">
    <citation type="submission" date="2016-10" db="EMBL/GenBank/DDBJ databases">
        <authorList>
            <person name="Varghese N."/>
            <person name="Submissions S."/>
        </authorList>
    </citation>
    <scope>NUCLEOTIDE SEQUENCE [LARGE SCALE GENOMIC DNA]</scope>
    <source>
        <strain evidence="7">DSM 44654</strain>
    </source>
</reference>
<comment type="function">
    <text evidence="3">Poorly processive, error-prone DNA polymerase involved in untargeted mutagenesis. Copies undamaged DNA at stalled replication forks, which arise in vivo from mismatched or misaligned primer ends. These misaligned primers can be extended by PolIV. Exhibits no 3'-5' exonuclease (proofreading) activity. May be involved in translesional synthesis, in conjunction with the beta clamp from PolIII.</text>
</comment>
<evidence type="ECO:0000256" key="3">
    <source>
        <dbReference type="ARBA" id="ARBA00025589"/>
    </source>
</evidence>
<evidence type="ECO:0000259" key="5">
    <source>
        <dbReference type="PROSITE" id="PS50173"/>
    </source>
</evidence>
<dbReference type="PANTHER" id="PTHR35369">
    <property type="entry name" value="BLR3025 PROTEIN-RELATED"/>
    <property type="match status" value="1"/>
</dbReference>
<evidence type="ECO:0000313" key="6">
    <source>
        <dbReference type="EMBL" id="SEF37969.1"/>
    </source>
</evidence>
<keyword evidence="2" id="KW-0227">DNA damage</keyword>
<dbReference type="STRING" id="218821.SAMN05421837_11735"/>
<dbReference type="CDD" id="cd03468">
    <property type="entry name" value="PolY_like"/>
    <property type="match status" value="1"/>
</dbReference>
<dbReference type="Gene3D" id="3.40.1170.60">
    <property type="match status" value="1"/>
</dbReference>
<dbReference type="Proteomes" id="UP000198878">
    <property type="component" value="Unassembled WGS sequence"/>
</dbReference>
<evidence type="ECO:0000256" key="4">
    <source>
        <dbReference type="SAM" id="MobiDB-lite"/>
    </source>
</evidence>
<dbReference type="AlphaFoldDB" id="A0A1H5RI14"/>
<dbReference type="RefSeq" id="WP_167379955.1">
    <property type="nucleotide sequence ID" value="NZ_FNUJ01000017.1"/>
</dbReference>
<dbReference type="Gene3D" id="3.30.70.270">
    <property type="match status" value="1"/>
</dbReference>
<comment type="similarity">
    <text evidence="1">Belongs to the DNA polymerase type-Y family.</text>
</comment>